<feature type="transmembrane region" description="Helical" evidence="7">
    <location>
        <begin position="467"/>
        <end position="483"/>
    </location>
</feature>
<evidence type="ECO:0000256" key="1">
    <source>
        <dbReference type="ARBA" id="ARBA00004141"/>
    </source>
</evidence>
<dbReference type="Proteomes" id="UP000663862">
    <property type="component" value="Unassembled WGS sequence"/>
</dbReference>
<dbReference type="EMBL" id="CAJNYU010002097">
    <property type="protein sequence ID" value="CAF3505984.1"/>
    <property type="molecule type" value="Genomic_DNA"/>
</dbReference>
<keyword evidence="3 7" id="KW-0812">Transmembrane</keyword>
<dbReference type="InterPro" id="IPR051717">
    <property type="entry name" value="MFS_MFSD6"/>
</dbReference>
<proteinExistence type="inferred from homology"/>
<dbReference type="PANTHER" id="PTHR16172:SF41">
    <property type="entry name" value="MAJOR FACILITATOR SUPERFAMILY DOMAIN-CONTAINING PROTEIN 6-LIKE"/>
    <property type="match status" value="1"/>
</dbReference>
<protein>
    <recommendedName>
        <fullName evidence="8">Major facilitator superfamily associated domain-containing protein</fullName>
    </recommendedName>
</protein>
<evidence type="ECO:0000259" key="8">
    <source>
        <dbReference type="Pfam" id="PF12832"/>
    </source>
</evidence>
<evidence type="ECO:0000256" key="4">
    <source>
        <dbReference type="ARBA" id="ARBA00022989"/>
    </source>
</evidence>
<dbReference type="AlphaFoldDB" id="A0A818HCW1"/>
<dbReference type="InterPro" id="IPR036259">
    <property type="entry name" value="MFS_trans_sf"/>
</dbReference>
<comment type="subcellular location">
    <subcellularLocation>
        <location evidence="1">Membrane</location>
        <topology evidence="1">Multi-pass membrane protein</topology>
    </subcellularLocation>
</comment>
<feature type="transmembrane region" description="Helical" evidence="7">
    <location>
        <begin position="564"/>
        <end position="586"/>
    </location>
</feature>
<dbReference type="SUPFAM" id="SSF52540">
    <property type="entry name" value="P-loop containing nucleoside triphosphate hydrolases"/>
    <property type="match status" value="1"/>
</dbReference>
<dbReference type="GO" id="GO:0016020">
    <property type="term" value="C:membrane"/>
    <property type="evidence" value="ECO:0007669"/>
    <property type="project" value="UniProtKB-SubCell"/>
</dbReference>
<accession>A0A818HCW1</accession>
<organism evidence="9 11">
    <name type="scientific">Rotaria socialis</name>
    <dbReference type="NCBI Taxonomy" id="392032"/>
    <lineage>
        <taxon>Eukaryota</taxon>
        <taxon>Metazoa</taxon>
        <taxon>Spiralia</taxon>
        <taxon>Gnathifera</taxon>
        <taxon>Rotifera</taxon>
        <taxon>Eurotatoria</taxon>
        <taxon>Bdelloidea</taxon>
        <taxon>Philodinida</taxon>
        <taxon>Philodinidae</taxon>
        <taxon>Rotaria</taxon>
    </lineage>
</organism>
<evidence type="ECO:0000313" key="9">
    <source>
        <dbReference type="EMBL" id="CAF3505984.1"/>
    </source>
</evidence>
<evidence type="ECO:0000256" key="7">
    <source>
        <dbReference type="SAM" id="Phobius"/>
    </source>
</evidence>
<evidence type="ECO:0000256" key="3">
    <source>
        <dbReference type="ARBA" id="ARBA00022692"/>
    </source>
</evidence>
<dbReference type="Gene3D" id="3.40.50.300">
    <property type="entry name" value="P-loop containing nucleotide triphosphate hydrolases"/>
    <property type="match status" value="1"/>
</dbReference>
<reference evidence="9" key="1">
    <citation type="submission" date="2021-02" db="EMBL/GenBank/DDBJ databases">
        <authorList>
            <person name="Nowell W R."/>
        </authorList>
    </citation>
    <scope>NUCLEOTIDE SEQUENCE</scope>
</reference>
<feature type="transmembrane region" description="Helical" evidence="7">
    <location>
        <begin position="495"/>
        <end position="514"/>
    </location>
</feature>
<feature type="transmembrane region" description="Helical" evidence="7">
    <location>
        <begin position="34"/>
        <end position="52"/>
    </location>
</feature>
<keyword evidence="4 7" id="KW-1133">Transmembrane helix</keyword>
<comment type="similarity">
    <text evidence="2">Belongs to the major facilitator superfamily. MFSD6 family.</text>
</comment>
<dbReference type="EMBL" id="CAJOBQ010001134">
    <property type="protein sequence ID" value="CAF4459126.1"/>
    <property type="molecule type" value="Genomic_DNA"/>
</dbReference>
<feature type="transmembrane region" description="Helical" evidence="7">
    <location>
        <begin position="90"/>
        <end position="111"/>
    </location>
</feature>
<sequence>MESPSMLAPTVNVVRRRSSLPFVHHFYILLKAHYFLYFSAFGILYPVMNITLRGRGLSTTELSYINIIIPFLVFFTNPLLGFIADHSRRYLSTFNIILVIITITFAVQFVLPSVKSRNIEAELVEMHYADKHSYKLNFCASQEVATKCASRSQCGCSYQANCTFHDSINAEDFNQTQKFSLKFTMNATDFTIKKNELSDLSELQACGINYQVSVNPPLNKRTPSESLDQTTSALGPTKLAVCEVTCSIAHFCHGSRYPNQMGYILVYSLLFVLGASLLQNAIALGASIGFATIDRPEIFGQQRIYGTIGFGAAAFGASRVYEWLQTEYVYIIMFCIANVLCIFVTSFIRIEPEKLNDGTAVGENIVDDDDDDEINDPSTKKDKKPKKKSSLFALSKLVVLLKRGDVIIFLILSFAWGMSYAALDPYLYLYIDEIEPCKSRSIVGLMSLVSSIAEVSALYVAGRVLKFLGTNVASIIIFLAFAVRFSGYYFITAPYYFICMESMHFFNFGILYVLMTEKADSIAPDGLSGTLQGVALGVSFGLGRGAGLLAASFIYAFTQQPTLFLVFALFNLIAAIIYILGYFIGWQSSKKNENDRNANKGKIMIQSDTPLNEEPFLLTSKADKQTSGCPGSGKTTVSRLIQNTKHETWPMIDFGCLRVFHLNREWTNQNDDEEQMSFENLIFILKNYHRYSYQNILINDLTDKRLGDLSNYLSHDEYNYLIITLVVNDSNILSTRILNPDRDSGWRNVHRSIEWNNQINERKTYKNEFILNTTYQTKEETMVEIFKIYEKFRLNK</sequence>
<feature type="transmembrane region" description="Helical" evidence="7">
    <location>
        <begin position="303"/>
        <end position="321"/>
    </location>
</feature>
<dbReference type="InterPro" id="IPR027417">
    <property type="entry name" value="P-loop_NTPase"/>
</dbReference>
<dbReference type="Proteomes" id="UP000663869">
    <property type="component" value="Unassembled WGS sequence"/>
</dbReference>
<feature type="transmembrane region" description="Helical" evidence="7">
    <location>
        <begin position="328"/>
        <end position="348"/>
    </location>
</feature>
<dbReference type="SUPFAM" id="SSF103473">
    <property type="entry name" value="MFS general substrate transporter"/>
    <property type="match status" value="1"/>
</dbReference>
<feature type="compositionally biased region" description="Acidic residues" evidence="6">
    <location>
        <begin position="366"/>
        <end position="375"/>
    </location>
</feature>
<evidence type="ECO:0000256" key="6">
    <source>
        <dbReference type="SAM" id="MobiDB-lite"/>
    </source>
</evidence>
<dbReference type="PANTHER" id="PTHR16172">
    <property type="entry name" value="MAJOR FACILITATOR SUPERFAMILY DOMAIN-CONTAINING PROTEIN 6-LIKE"/>
    <property type="match status" value="1"/>
</dbReference>
<feature type="transmembrane region" description="Helical" evidence="7">
    <location>
        <begin position="264"/>
        <end position="291"/>
    </location>
</feature>
<keyword evidence="5 7" id="KW-0472">Membrane</keyword>
<name>A0A818HCW1_9BILA</name>
<dbReference type="InterPro" id="IPR024989">
    <property type="entry name" value="MFS_assoc_dom"/>
</dbReference>
<feature type="domain" description="Major facilitator superfamily associated" evidence="8">
    <location>
        <begin position="27"/>
        <end position="564"/>
    </location>
</feature>
<dbReference type="Pfam" id="PF12832">
    <property type="entry name" value="MFS_1_like"/>
    <property type="match status" value="1"/>
</dbReference>
<evidence type="ECO:0000313" key="11">
    <source>
        <dbReference type="Proteomes" id="UP000663869"/>
    </source>
</evidence>
<feature type="transmembrane region" description="Helical" evidence="7">
    <location>
        <begin position="406"/>
        <end position="430"/>
    </location>
</feature>
<feature type="transmembrane region" description="Helical" evidence="7">
    <location>
        <begin position="442"/>
        <end position="461"/>
    </location>
</feature>
<comment type="caution">
    <text evidence="9">The sequence shown here is derived from an EMBL/GenBank/DDBJ whole genome shotgun (WGS) entry which is preliminary data.</text>
</comment>
<feature type="region of interest" description="Disordered" evidence="6">
    <location>
        <begin position="366"/>
        <end position="385"/>
    </location>
</feature>
<evidence type="ECO:0000256" key="2">
    <source>
        <dbReference type="ARBA" id="ARBA00005241"/>
    </source>
</evidence>
<evidence type="ECO:0000313" key="10">
    <source>
        <dbReference type="EMBL" id="CAF4459126.1"/>
    </source>
</evidence>
<evidence type="ECO:0000256" key="5">
    <source>
        <dbReference type="ARBA" id="ARBA00023136"/>
    </source>
</evidence>
<dbReference type="Gene3D" id="1.20.1250.20">
    <property type="entry name" value="MFS general substrate transporter like domains"/>
    <property type="match status" value="2"/>
</dbReference>
<feature type="transmembrane region" description="Helical" evidence="7">
    <location>
        <begin position="64"/>
        <end position="84"/>
    </location>
</feature>
<feature type="transmembrane region" description="Helical" evidence="7">
    <location>
        <begin position="534"/>
        <end position="557"/>
    </location>
</feature>
<gene>
    <name evidence="9" type="ORF">FME351_LOCUS17076</name>
    <name evidence="10" type="ORF">TSG867_LOCUS17661</name>
</gene>